<accession>A0A7R9J588</accession>
<dbReference type="AlphaFoldDB" id="A0A7R9J588"/>
<organism evidence="1">
    <name type="scientific">Timema californicum</name>
    <name type="common">California timema</name>
    <name type="synonym">Walking stick</name>
    <dbReference type="NCBI Taxonomy" id="61474"/>
    <lineage>
        <taxon>Eukaryota</taxon>
        <taxon>Metazoa</taxon>
        <taxon>Ecdysozoa</taxon>
        <taxon>Arthropoda</taxon>
        <taxon>Hexapoda</taxon>
        <taxon>Insecta</taxon>
        <taxon>Pterygota</taxon>
        <taxon>Neoptera</taxon>
        <taxon>Polyneoptera</taxon>
        <taxon>Phasmatodea</taxon>
        <taxon>Timematodea</taxon>
        <taxon>Timematoidea</taxon>
        <taxon>Timematidae</taxon>
        <taxon>Timema</taxon>
    </lineage>
</organism>
<proteinExistence type="predicted"/>
<protein>
    <submittedName>
        <fullName evidence="1">(California timema) hypothetical protein</fullName>
    </submittedName>
</protein>
<gene>
    <name evidence="1" type="ORF">TCMB3V08_LOCUS5514</name>
</gene>
<evidence type="ECO:0000313" key="1">
    <source>
        <dbReference type="EMBL" id="CAD7572870.1"/>
    </source>
</evidence>
<dbReference type="EMBL" id="OE181273">
    <property type="protein sequence ID" value="CAD7572870.1"/>
    <property type="molecule type" value="Genomic_DNA"/>
</dbReference>
<name>A0A7R9J588_TIMCA</name>
<reference evidence="1" key="1">
    <citation type="submission" date="2020-11" db="EMBL/GenBank/DDBJ databases">
        <authorList>
            <person name="Tran Van P."/>
        </authorList>
    </citation>
    <scope>NUCLEOTIDE SEQUENCE</scope>
</reference>
<sequence length="167" mass="18215">MDLPACSPFSNKIRVSHNQNGTTKTSFKLVCSSMASLVLTDNSQLTSDSQHLGSVEVVLYSSGAVQTRRETIPKRDREDGGPDSDLTLVWFTSGYTDPFIAYRIQLTSTAGIPIRKEAPAGSEYMDEAEGERDRGQIPVVYLAASRDSPLGKETRCFLSADHHSLTG</sequence>